<dbReference type="GO" id="GO:0003700">
    <property type="term" value="F:DNA-binding transcription factor activity"/>
    <property type="evidence" value="ECO:0007669"/>
    <property type="project" value="TreeGrafter"/>
</dbReference>
<gene>
    <name evidence="6" type="ORF">ABFB10_23110</name>
</gene>
<evidence type="ECO:0000256" key="3">
    <source>
        <dbReference type="ARBA" id="ARBA00023163"/>
    </source>
</evidence>
<proteinExistence type="predicted"/>
<dbReference type="PROSITE" id="PS51063">
    <property type="entry name" value="HTH_CRP_2"/>
    <property type="match status" value="1"/>
</dbReference>
<accession>A0AAW9SSC3</accession>
<dbReference type="Gene3D" id="2.60.120.10">
    <property type="entry name" value="Jelly Rolls"/>
    <property type="match status" value="1"/>
</dbReference>
<dbReference type="SUPFAM" id="SSF51206">
    <property type="entry name" value="cAMP-binding domain-like"/>
    <property type="match status" value="1"/>
</dbReference>
<dbReference type="GO" id="GO:0003677">
    <property type="term" value="F:DNA binding"/>
    <property type="evidence" value="ECO:0007669"/>
    <property type="project" value="UniProtKB-KW"/>
</dbReference>
<organism evidence="6 7">
    <name type="scientific">Ponticoccus litoralis</name>
    <dbReference type="NCBI Taxonomy" id="422297"/>
    <lineage>
        <taxon>Bacteria</taxon>
        <taxon>Pseudomonadati</taxon>
        <taxon>Pseudomonadota</taxon>
        <taxon>Alphaproteobacteria</taxon>
        <taxon>Rhodobacterales</taxon>
        <taxon>Roseobacteraceae</taxon>
        <taxon>Ponticoccus</taxon>
    </lineage>
</organism>
<dbReference type="AlphaFoldDB" id="A0AAW9SSC3"/>
<comment type="caution">
    <text evidence="6">The sequence shown here is derived from an EMBL/GenBank/DDBJ whole genome shotgun (WGS) entry which is preliminary data.</text>
</comment>
<dbReference type="InterPro" id="IPR050397">
    <property type="entry name" value="Env_Response_Regulators"/>
</dbReference>
<reference evidence="6 7" key="1">
    <citation type="submission" date="2024-05" db="EMBL/GenBank/DDBJ databases">
        <title>Genome sequence of Ponticoccus litoralis KCCM 90028.</title>
        <authorList>
            <person name="Kim J.M."/>
            <person name="Lee J.K."/>
            <person name="Choi B.J."/>
            <person name="Bayburt H."/>
            <person name="Baek J.H."/>
            <person name="Jeon C.O."/>
        </authorList>
    </citation>
    <scope>NUCLEOTIDE SEQUENCE [LARGE SCALE GENOMIC DNA]</scope>
    <source>
        <strain evidence="6 7">KCCM 90028</strain>
    </source>
</reference>
<dbReference type="PANTHER" id="PTHR24567">
    <property type="entry name" value="CRP FAMILY TRANSCRIPTIONAL REGULATORY PROTEIN"/>
    <property type="match status" value="1"/>
</dbReference>
<dbReference type="EMBL" id="JBDNCH010000004">
    <property type="protein sequence ID" value="MEN9063460.1"/>
    <property type="molecule type" value="Genomic_DNA"/>
</dbReference>
<keyword evidence="7" id="KW-1185">Reference proteome</keyword>
<dbReference type="InterPro" id="IPR014710">
    <property type="entry name" value="RmlC-like_jellyroll"/>
</dbReference>
<feature type="domain" description="HTH crp-type" evidence="5">
    <location>
        <begin position="148"/>
        <end position="217"/>
    </location>
</feature>
<evidence type="ECO:0000259" key="5">
    <source>
        <dbReference type="PROSITE" id="PS51063"/>
    </source>
</evidence>
<dbReference type="SUPFAM" id="SSF46785">
    <property type="entry name" value="Winged helix' DNA-binding domain"/>
    <property type="match status" value="1"/>
</dbReference>
<dbReference type="GO" id="GO:0005829">
    <property type="term" value="C:cytosol"/>
    <property type="evidence" value="ECO:0007669"/>
    <property type="project" value="TreeGrafter"/>
</dbReference>
<dbReference type="SMART" id="SM00100">
    <property type="entry name" value="cNMP"/>
    <property type="match status" value="1"/>
</dbReference>
<dbReference type="Gene3D" id="1.10.10.10">
    <property type="entry name" value="Winged helix-like DNA-binding domain superfamily/Winged helix DNA-binding domain"/>
    <property type="match status" value="1"/>
</dbReference>
<keyword evidence="1" id="KW-0805">Transcription regulation</keyword>
<dbReference type="InterPro" id="IPR012318">
    <property type="entry name" value="HTH_CRP"/>
</dbReference>
<evidence type="ECO:0000313" key="6">
    <source>
        <dbReference type="EMBL" id="MEN9063460.1"/>
    </source>
</evidence>
<evidence type="ECO:0000313" key="7">
    <source>
        <dbReference type="Proteomes" id="UP001428774"/>
    </source>
</evidence>
<dbReference type="PROSITE" id="PS50042">
    <property type="entry name" value="CNMP_BINDING_3"/>
    <property type="match status" value="1"/>
</dbReference>
<dbReference type="CDD" id="cd00038">
    <property type="entry name" value="CAP_ED"/>
    <property type="match status" value="1"/>
</dbReference>
<dbReference type="InterPro" id="IPR036388">
    <property type="entry name" value="WH-like_DNA-bd_sf"/>
</dbReference>
<feature type="domain" description="Cyclic nucleotide-binding" evidence="4">
    <location>
        <begin position="14"/>
        <end position="124"/>
    </location>
</feature>
<dbReference type="RefSeq" id="WP_347168538.1">
    <property type="nucleotide sequence ID" value="NZ_JBDNCH010000004.1"/>
</dbReference>
<keyword evidence="2" id="KW-0238">DNA-binding</keyword>
<evidence type="ECO:0000259" key="4">
    <source>
        <dbReference type="PROSITE" id="PS50042"/>
    </source>
</evidence>
<dbReference type="Proteomes" id="UP001428774">
    <property type="component" value="Unassembled WGS sequence"/>
</dbReference>
<dbReference type="Pfam" id="PF13545">
    <property type="entry name" value="HTH_Crp_2"/>
    <property type="match status" value="1"/>
</dbReference>
<name>A0AAW9SSC3_9RHOB</name>
<dbReference type="Pfam" id="PF00027">
    <property type="entry name" value="cNMP_binding"/>
    <property type="match status" value="1"/>
</dbReference>
<dbReference type="SMART" id="SM00419">
    <property type="entry name" value="HTH_CRP"/>
    <property type="match status" value="1"/>
</dbReference>
<evidence type="ECO:0000256" key="1">
    <source>
        <dbReference type="ARBA" id="ARBA00023015"/>
    </source>
</evidence>
<dbReference type="InterPro" id="IPR036390">
    <property type="entry name" value="WH_DNA-bd_sf"/>
</dbReference>
<protein>
    <submittedName>
        <fullName evidence="6">Cyclic nucleotide-binding domain-containing protein</fullName>
    </submittedName>
</protein>
<dbReference type="PANTHER" id="PTHR24567:SF74">
    <property type="entry name" value="HTH-TYPE TRANSCRIPTIONAL REGULATOR ARCR"/>
    <property type="match status" value="1"/>
</dbReference>
<dbReference type="InterPro" id="IPR018490">
    <property type="entry name" value="cNMP-bd_dom_sf"/>
</dbReference>
<sequence length="229" mass="24476">MNEALRNAARRADLIGMCPKEAADILLDQGSVRMFERGATVFSAGAPAQHVFVIMAGWVKLYSVSARGQEAVINVLGPGQTIGDAAVLGAPAHMVHAEATTRVQALQLPVSLVLSLMDRSPETRGAILAGARAHLNALVREIEMLKLRDGAQRAARFLLSLLPPGQGGACDVRLPYDKVVIAGRIGMSPESLSRAFARLRNRGVTVEGNTARIADTHDLSRFCDLCETE</sequence>
<evidence type="ECO:0000256" key="2">
    <source>
        <dbReference type="ARBA" id="ARBA00023125"/>
    </source>
</evidence>
<dbReference type="InterPro" id="IPR000595">
    <property type="entry name" value="cNMP-bd_dom"/>
</dbReference>
<keyword evidence="3" id="KW-0804">Transcription</keyword>